<dbReference type="AlphaFoldDB" id="A0AAD7WB47"/>
<sequence>MRLDSGRFTKMKRGGPGEGAENLACGIKRSVRFQCPSLLFRADTQPRVSVSGSLSIGEERARGPRGSD</sequence>
<keyword evidence="3" id="KW-1185">Reference proteome</keyword>
<name>A0AAD7WB47_9TELE</name>
<dbReference type="EMBL" id="JAINUG010000174">
    <property type="protein sequence ID" value="KAJ8390090.1"/>
    <property type="molecule type" value="Genomic_DNA"/>
</dbReference>
<feature type="compositionally biased region" description="Basic and acidic residues" evidence="1">
    <location>
        <begin position="57"/>
        <end position="68"/>
    </location>
</feature>
<evidence type="ECO:0000313" key="3">
    <source>
        <dbReference type="Proteomes" id="UP001221898"/>
    </source>
</evidence>
<feature type="region of interest" description="Disordered" evidence="1">
    <location>
        <begin position="47"/>
        <end position="68"/>
    </location>
</feature>
<comment type="caution">
    <text evidence="2">The sequence shown here is derived from an EMBL/GenBank/DDBJ whole genome shotgun (WGS) entry which is preliminary data.</text>
</comment>
<organism evidence="2 3">
    <name type="scientific">Aldrovandia affinis</name>
    <dbReference type="NCBI Taxonomy" id="143900"/>
    <lineage>
        <taxon>Eukaryota</taxon>
        <taxon>Metazoa</taxon>
        <taxon>Chordata</taxon>
        <taxon>Craniata</taxon>
        <taxon>Vertebrata</taxon>
        <taxon>Euteleostomi</taxon>
        <taxon>Actinopterygii</taxon>
        <taxon>Neopterygii</taxon>
        <taxon>Teleostei</taxon>
        <taxon>Notacanthiformes</taxon>
        <taxon>Halosauridae</taxon>
        <taxon>Aldrovandia</taxon>
    </lineage>
</organism>
<evidence type="ECO:0000256" key="1">
    <source>
        <dbReference type="SAM" id="MobiDB-lite"/>
    </source>
</evidence>
<accession>A0AAD7WB47</accession>
<dbReference type="Proteomes" id="UP001221898">
    <property type="component" value="Unassembled WGS sequence"/>
</dbReference>
<proteinExistence type="predicted"/>
<evidence type="ECO:0000313" key="2">
    <source>
        <dbReference type="EMBL" id="KAJ8390090.1"/>
    </source>
</evidence>
<feature type="region of interest" description="Disordered" evidence="1">
    <location>
        <begin position="1"/>
        <end position="22"/>
    </location>
</feature>
<gene>
    <name evidence="2" type="ORF">AAFF_G00111040</name>
</gene>
<protein>
    <submittedName>
        <fullName evidence="2">Uncharacterized protein</fullName>
    </submittedName>
</protein>
<reference evidence="2" key="1">
    <citation type="journal article" date="2023" name="Science">
        <title>Genome structures resolve the early diversification of teleost fishes.</title>
        <authorList>
            <person name="Parey E."/>
            <person name="Louis A."/>
            <person name="Montfort J."/>
            <person name="Bouchez O."/>
            <person name="Roques C."/>
            <person name="Iampietro C."/>
            <person name="Lluch J."/>
            <person name="Castinel A."/>
            <person name="Donnadieu C."/>
            <person name="Desvignes T."/>
            <person name="Floi Bucao C."/>
            <person name="Jouanno E."/>
            <person name="Wen M."/>
            <person name="Mejri S."/>
            <person name="Dirks R."/>
            <person name="Jansen H."/>
            <person name="Henkel C."/>
            <person name="Chen W.J."/>
            <person name="Zahm M."/>
            <person name="Cabau C."/>
            <person name="Klopp C."/>
            <person name="Thompson A.W."/>
            <person name="Robinson-Rechavi M."/>
            <person name="Braasch I."/>
            <person name="Lecointre G."/>
            <person name="Bobe J."/>
            <person name="Postlethwait J.H."/>
            <person name="Berthelot C."/>
            <person name="Roest Crollius H."/>
            <person name="Guiguen Y."/>
        </authorList>
    </citation>
    <scope>NUCLEOTIDE SEQUENCE</scope>
    <source>
        <strain evidence="2">NC1722</strain>
    </source>
</reference>